<name>A0A4Y7WHD5_9BACI</name>
<evidence type="ECO:0000259" key="6">
    <source>
        <dbReference type="PROSITE" id="PS50937"/>
    </source>
</evidence>
<dbReference type="Gene3D" id="1.10.1660.10">
    <property type="match status" value="1"/>
</dbReference>
<dbReference type="PROSITE" id="PS50937">
    <property type="entry name" value="HTH_MERR_2"/>
    <property type="match status" value="1"/>
</dbReference>
<dbReference type="SUPFAM" id="SSF46955">
    <property type="entry name" value="Putative DNA-binding domain"/>
    <property type="match status" value="1"/>
</dbReference>
<dbReference type="PANTHER" id="PTHR30204">
    <property type="entry name" value="REDOX-CYCLING DRUG-SENSING TRANSCRIPTIONAL ACTIVATOR SOXR"/>
    <property type="match status" value="1"/>
</dbReference>
<feature type="domain" description="HTH merR-type" evidence="6">
    <location>
        <begin position="1"/>
        <end position="71"/>
    </location>
</feature>
<keyword evidence="2" id="KW-0238">DNA-binding</keyword>
<comment type="caution">
    <text evidence="7">The sequence shown here is derived from an EMBL/GenBank/DDBJ whole genome shotgun (WGS) entry which is preliminary data.</text>
</comment>
<dbReference type="AlphaFoldDB" id="A0A4Y7WHD5"/>
<organism evidence="7 8">
    <name type="scientific">Shouchella lehensis</name>
    <dbReference type="NCBI Taxonomy" id="300825"/>
    <lineage>
        <taxon>Bacteria</taxon>
        <taxon>Bacillati</taxon>
        <taxon>Bacillota</taxon>
        <taxon>Bacilli</taxon>
        <taxon>Bacillales</taxon>
        <taxon>Bacillaceae</taxon>
        <taxon>Shouchella</taxon>
    </lineage>
</organism>
<dbReference type="Pfam" id="PF07739">
    <property type="entry name" value="TipAS"/>
    <property type="match status" value="1"/>
</dbReference>
<evidence type="ECO:0000256" key="5">
    <source>
        <dbReference type="SAM" id="Coils"/>
    </source>
</evidence>
<dbReference type="InterPro" id="IPR036244">
    <property type="entry name" value="TipA-like_antibiotic-bd"/>
</dbReference>
<dbReference type="GO" id="GO:0003700">
    <property type="term" value="F:DNA-binding transcription factor activity"/>
    <property type="evidence" value="ECO:0007669"/>
    <property type="project" value="InterPro"/>
</dbReference>
<evidence type="ECO:0000256" key="2">
    <source>
        <dbReference type="ARBA" id="ARBA00023125"/>
    </source>
</evidence>
<keyword evidence="4" id="KW-0804">Transcription</keyword>
<dbReference type="InterPro" id="IPR009061">
    <property type="entry name" value="DNA-bd_dom_put_sf"/>
</dbReference>
<keyword evidence="1" id="KW-0805">Transcription regulation</keyword>
<dbReference type="PRINTS" id="PR00040">
    <property type="entry name" value="HTHMERR"/>
</dbReference>
<protein>
    <submittedName>
        <fullName evidence="7">MerR family transcriptional regulator</fullName>
    </submittedName>
</protein>
<proteinExistence type="predicted"/>
<dbReference type="EMBL" id="SNUX01000003">
    <property type="protein sequence ID" value="TES47672.1"/>
    <property type="molecule type" value="Genomic_DNA"/>
</dbReference>
<keyword evidence="5" id="KW-0175">Coiled coil</keyword>
<dbReference type="Gene3D" id="1.10.490.50">
    <property type="entry name" value="Antibiotic binding domain of TipA-like multidrug resistance regulators"/>
    <property type="match status" value="1"/>
</dbReference>
<accession>A0A4Y7WHD5</accession>
<dbReference type="PANTHER" id="PTHR30204:SF90">
    <property type="entry name" value="HTH-TYPE TRANSCRIPTIONAL ACTIVATOR MTA"/>
    <property type="match status" value="1"/>
</dbReference>
<reference evidence="7 8" key="1">
    <citation type="submission" date="2019-03" db="EMBL/GenBank/DDBJ databases">
        <authorList>
            <person name="Liu G."/>
        </authorList>
    </citation>
    <scope>NUCLEOTIDE SEQUENCE [LARGE SCALE GENOMIC DNA]</scope>
    <source>
        <strain evidence="7 8">DSM 19099</strain>
    </source>
</reference>
<dbReference type="RefSeq" id="WP_078440212.1">
    <property type="nucleotide sequence ID" value="NZ_LDIM01000005.1"/>
</dbReference>
<sequence>MEYTIQQLANLAGVSSRTLRYYDEIDLLKPKRMNSAGYRIYGQKEVDRLQHILFYRELDVRLDTIVTLMNEDTFRIEKTLLQHKHHLEQKRDRLNQLLQILEQTIESAKGGEPMSNQSKFAAFKRQQIKENETLYGIEIRKEYGDDTVDAANNHLLQLTESDYLKRQEIEKALTEQLREASNSSIITKETEQEITQLHKKWIMFSWSTYSEQEHIGLADLYLEDERFKRYYDGIASNAASILRTAIRNTLIP</sequence>
<keyword evidence="3" id="KW-0010">Activator</keyword>
<dbReference type="Proteomes" id="UP000298210">
    <property type="component" value="Unassembled WGS sequence"/>
</dbReference>
<dbReference type="InterPro" id="IPR000551">
    <property type="entry name" value="MerR-type_HTH_dom"/>
</dbReference>
<evidence type="ECO:0000256" key="4">
    <source>
        <dbReference type="ARBA" id="ARBA00023163"/>
    </source>
</evidence>
<dbReference type="SMART" id="SM00422">
    <property type="entry name" value="HTH_MERR"/>
    <property type="match status" value="1"/>
</dbReference>
<dbReference type="InterPro" id="IPR047057">
    <property type="entry name" value="MerR_fam"/>
</dbReference>
<dbReference type="Pfam" id="PF13411">
    <property type="entry name" value="MerR_1"/>
    <property type="match status" value="1"/>
</dbReference>
<gene>
    <name evidence="7" type="ORF">E2L03_10920</name>
</gene>
<dbReference type="CDD" id="cd01106">
    <property type="entry name" value="HTH_TipAL-Mta"/>
    <property type="match status" value="1"/>
</dbReference>
<evidence type="ECO:0000313" key="8">
    <source>
        <dbReference type="Proteomes" id="UP000298210"/>
    </source>
</evidence>
<feature type="coiled-coil region" evidence="5">
    <location>
        <begin position="84"/>
        <end position="111"/>
    </location>
</feature>
<dbReference type="SUPFAM" id="SSF89082">
    <property type="entry name" value="Antibiotic binding domain of TipA-like multidrug resistance regulators"/>
    <property type="match status" value="1"/>
</dbReference>
<evidence type="ECO:0000256" key="1">
    <source>
        <dbReference type="ARBA" id="ARBA00023015"/>
    </source>
</evidence>
<dbReference type="InterPro" id="IPR012925">
    <property type="entry name" value="TipAS_dom"/>
</dbReference>
<evidence type="ECO:0000313" key="7">
    <source>
        <dbReference type="EMBL" id="TES47672.1"/>
    </source>
</evidence>
<evidence type="ECO:0000256" key="3">
    <source>
        <dbReference type="ARBA" id="ARBA00023159"/>
    </source>
</evidence>
<dbReference type="GO" id="GO:0003677">
    <property type="term" value="F:DNA binding"/>
    <property type="evidence" value="ECO:0007669"/>
    <property type="project" value="UniProtKB-KW"/>
</dbReference>